<evidence type="ECO:0000313" key="3">
    <source>
        <dbReference type="Proteomes" id="UP000000305"/>
    </source>
</evidence>
<dbReference type="AlphaFoldDB" id="E9GDC3"/>
<proteinExistence type="predicted"/>
<sequence>MGNGRLFVLVQTGQTAALNSIRNGQHDDDDAGGLHLVSKSVTMDTGQRTTGHYTVQCPVASRSSKREKQLHVMTLGASVSLNPPASPSTPFRFLSGRPAESSPSFRTRAS</sequence>
<organism evidence="2 3">
    <name type="scientific">Daphnia pulex</name>
    <name type="common">Water flea</name>
    <dbReference type="NCBI Taxonomy" id="6669"/>
    <lineage>
        <taxon>Eukaryota</taxon>
        <taxon>Metazoa</taxon>
        <taxon>Ecdysozoa</taxon>
        <taxon>Arthropoda</taxon>
        <taxon>Crustacea</taxon>
        <taxon>Branchiopoda</taxon>
        <taxon>Diplostraca</taxon>
        <taxon>Cladocera</taxon>
        <taxon>Anomopoda</taxon>
        <taxon>Daphniidae</taxon>
        <taxon>Daphnia</taxon>
    </lineage>
</organism>
<dbReference type="KEGG" id="dpx:DAPPUDRAFT_241072"/>
<evidence type="ECO:0000313" key="2">
    <source>
        <dbReference type="EMBL" id="EFX82722.1"/>
    </source>
</evidence>
<accession>E9GDC3</accession>
<evidence type="ECO:0000256" key="1">
    <source>
        <dbReference type="SAM" id="MobiDB-lite"/>
    </source>
</evidence>
<dbReference type="InParanoid" id="E9GDC3"/>
<gene>
    <name evidence="2" type="ORF">DAPPUDRAFT_241072</name>
</gene>
<protein>
    <submittedName>
        <fullName evidence="2">Uncharacterized protein</fullName>
    </submittedName>
</protein>
<keyword evidence="3" id="KW-1185">Reference proteome</keyword>
<reference evidence="2 3" key="1">
    <citation type="journal article" date="2011" name="Science">
        <title>The ecoresponsive genome of Daphnia pulex.</title>
        <authorList>
            <person name="Colbourne J.K."/>
            <person name="Pfrender M.E."/>
            <person name="Gilbert D."/>
            <person name="Thomas W.K."/>
            <person name="Tucker A."/>
            <person name="Oakley T.H."/>
            <person name="Tokishita S."/>
            <person name="Aerts A."/>
            <person name="Arnold G.J."/>
            <person name="Basu M.K."/>
            <person name="Bauer D.J."/>
            <person name="Caceres C.E."/>
            <person name="Carmel L."/>
            <person name="Casola C."/>
            <person name="Choi J.H."/>
            <person name="Detter J.C."/>
            <person name="Dong Q."/>
            <person name="Dusheyko S."/>
            <person name="Eads B.D."/>
            <person name="Frohlich T."/>
            <person name="Geiler-Samerotte K.A."/>
            <person name="Gerlach D."/>
            <person name="Hatcher P."/>
            <person name="Jogdeo S."/>
            <person name="Krijgsveld J."/>
            <person name="Kriventseva E.V."/>
            <person name="Kultz D."/>
            <person name="Laforsch C."/>
            <person name="Lindquist E."/>
            <person name="Lopez J."/>
            <person name="Manak J.R."/>
            <person name="Muller J."/>
            <person name="Pangilinan J."/>
            <person name="Patwardhan R.P."/>
            <person name="Pitluck S."/>
            <person name="Pritham E.J."/>
            <person name="Rechtsteiner A."/>
            <person name="Rho M."/>
            <person name="Rogozin I.B."/>
            <person name="Sakarya O."/>
            <person name="Salamov A."/>
            <person name="Schaack S."/>
            <person name="Shapiro H."/>
            <person name="Shiga Y."/>
            <person name="Skalitzky C."/>
            <person name="Smith Z."/>
            <person name="Souvorov A."/>
            <person name="Sung W."/>
            <person name="Tang Z."/>
            <person name="Tsuchiya D."/>
            <person name="Tu H."/>
            <person name="Vos H."/>
            <person name="Wang M."/>
            <person name="Wolf Y.I."/>
            <person name="Yamagata H."/>
            <person name="Yamada T."/>
            <person name="Ye Y."/>
            <person name="Shaw J.R."/>
            <person name="Andrews J."/>
            <person name="Crease T.J."/>
            <person name="Tang H."/>
            <person name="Lucas S.M."/>
            <person name="Robertson H.M."/>
            <person name="Bork P."/>
            <person name="Koonin E.V."/>
            <person name="Zdobnov E.M."/>
            <person name="Grigoriev I.V."/>
            <person name="Lynch M."/>
            <person name="Boore J.L."/>
        </authorList>
    </citation>
    <scope>NUCLEOTIDE SEQUENCE [LARGE SCALE GENOMIC DNA]</scope>
</reference>
<name>E9GDC3_DAPPU</name>
<dbReference type="HOGENOM" id="CLU_2173514_0_0_1"/>
<dbReference type="Proteomes" id="UP000000305">
    <property type="component" value="Unassembled WGS sequence"/>
</dbReference>
<dbReference type="EMBL" id="GL732539">
    <property type="protein sequence ID" value="EFX82722.1"/>
    <property type="molecule type" value="Genomic_DNA"/>
</dbReference>
<feature type="region of interest" description="Disordered" evidence="1">
    <location>
        <begin position="78"/>
        <end position="110"/>
    </location>
</feature>
<feature type="compositionally biased region" description="Polar residues" evidence="1">
    <location>
        <begin position="101"/>
        <end position="110"/>
    </location>
</feature>